<proteinExistence type="predicted"/>
<dbReference type="RefSeq" id="WP_098406907.1">
    <property type="nucleotide sequence ID" value="NZ_PDJE01000001.1"/>
</dbReference>
<evidence type="ECO:0000313" key="1">
    <source>
        <dbReference type="EMBL" id="PFG30446.1"/>
    </source>
</evidence>
<keyword evidence="2" id="KW-1185">Reference proteome</keyword>
<name>A0A2A9DVQ8_9MICO</name>
<dbReference type="InterPro" id="IPR039498">
    <property type="entry name" value="NTP_transf_5"/>
</dbReference>
<organism evidence="1 2">
    <name type="scientific">Paramicrobacterium agarici</name>
    <dbReference type="NCBI Taxonomy" id="630514"/>
    <lineage>
        <taxon>Bacteria</taxon>
        <taxon>Bacillati</taxon>
        <taxon>Actinomycetota</taxon>
        <taxon>Actinomycetes</taxon>
        <taxon>Micrococcales</taxon>
        <taxon>Microbacteriaceae</taxon>
        <taxon>Paramicrobacterium</taxon>
    </lineage>
</organism>
<dbReference type="GO" id="GO:0016740">
    <property type="term" value="F:transferase activity"/>
    <property type="evidence" value="ECO:0007669"/>
    <property type="project" value="UniProtKB-KW"/>
</dbReference>
<dbReference type="EMBL" id="PDJE01000001">
    <property type="protein sequence ID" value="PFG30446.1"/>
    <property type="molecule type" value="Genomic_DNA"/>
</dbReference>
<protein>
    <submittedName>
        <fullName evidence="1">Putative nucleotidyltransferase-like protein</fullName>
    </submittedName>
</protein>
<reference evidence="1 2" key="1">
    <citation type="submission" date="2017-10" db="EMBL/GenBank/DDBJ databases">
        <title>Sequencing the genomes of 1000 actinobacteria strains.</title>
        <authorList>
            <person name="Klenk H.-P."/>
        </authorList>
    </citation>
    <scope>NUCLEOTIDE SEQUENCE [LARGE SCALE GENOMIC DNA]</scope>
    <source>
        <strain evidence="1 2">DSM 21798</strain>
    </source>
</reference>
<gene>
    <name evidence="1" type="ORF">ATJ78_1375</name>
</gene>
<dbReference type="Gene3D" id="3.30.460.40">
    <property type="match status" value="1"/>
</dbReference>
<dbReference type="AlphaFoldDB" id="A0A2A9DVQ8"/>
<keyword evidence="1" id="KW-0808">Transferase</keyword>
<comment type="caution">
    <text evidence="1">The sequence shown here is derived from an EMBL/GenBank/DDBJ whole genome shotgun (WGS) entry which is preliminary data.</text>
</comment>
<sequence length="384" mass="42052">MSTLRRPLATLLVESAAGDRSGEHLPANLDARQLLKAGRMHRVLPALRRRLHGCPEASEWMPILDAQRHQQLLRHMQAGHDLGRVARAFATAGVRWAVSKGPVLSDTVWPHPDMREYTDVDVFVHPADFAPALASLEASGFCLVDRNWPEMRRLSRAEMAMSGPSGFPLDLHWDIAVTPRARSTFRIDLPEMLERTELITLGTGVTVPVFDPGDLLLHVAFHAAQNGANRLVWIADVLHAALNPAVDWQRFAADALRTRVATPVSMVLERVERTFDVVLPTPPKLRAVAASLSGRAARLRDASRPFPGLPDDPGLSGLEFSSARDSALGSLGSALWQWADVRRIEAQVRRSGTAANPLDEDIPDAAARRAYLNAVREAAPVTAS</sequence>
<accession>A0A2A9DVQ8</accession>
<evidence type="ECO:0000313" key="2">
    <source>
        <dbReference type="Proteomes" id="UP000221369"/>
    </source>
</evidence>
<dbReference type="Pfam" id="PF14907">
    <property type="entry name" value="NTP_transf_5"/>
    <property type="match status" value="1"/>
</dbReference>
<dbReference type="Proteomes" id="UP000221369">
    <property type="component" value="Unassembled WGS sequence"/>
</dbReference>